<feature type="region of interest" description="Disordered" evidence="1">
    <location>
        <begin position="1"/>
        <end position="22"/>
    </location>
</feature>
<dbReference type="EMBL" id="GISG01287709">
    <property type="protein sequence ID" value="MBA4680591.1"/>
    <property type="molecule type" value="Transcribed_RNA"/>
</dbReference>
<evidence type="ECO:0000313" key="2">
    <source>
        <dbReference type="EMBL" id="MBA4680592.1"/>
    </source>
</evidence>
<dbReference type="AlphaFoldDB" id="A0A7C9AZM6"/>
<organism evidence="2">
    <name type="scientific">Opuntia streptacantha</name>
    <name type="common">Prickly pear cactus</name>
    <name type="synonym">Opuntia cardona</name>
    <dbReference type="NCBI Taxonomy" id="393608"/>
    <lineage>
        <taxon>Eukaryota</taxon>
        <taxon>Viridiplantae</taxon>
        <taxon>Streptophyta</taxon>
        <taxon>Embryophyta</taxon>
        <taxon>Tracheophyta</taxon>
        <taxon>Spermatophyta</taxon>
        <taxon>Magnoliopsida</taxon>
        <taxon>eudicotyledons</taxon>
        <taxon>Gunneridae</taxon>
        <taxon>Pentapetalae</taxon>
        <taxon>Caryophyllales</taxon>
        <taxon>Cactineae</taxon>
        <taxon>Cactaceae</taxon>
        <taxon>Opuntioideae</taxon>
        <taxon>Opuntia</taxon>
    </lineage>
</organism>
<name>A0A7C9AZM6_OPUST</name>
<reference evidence="2" key="2">
    <citation type="submission" date="2020-07" db="EMBL/GenBank/DDBJ databases">
        <authorList>
            <person name="Vera ALvarez R."/>
            <person name="Arias-Moreno D.M."/>
            <person name="Jimenez-Jacinto V."/>
            <person name="Jimenez-Bremont J.F."/>
            <person name="Swaminathan K."/>
            <person name="Moose S.P."/>
            <person name="Guerrero-Gonzalez M.L."/>
            <person name="Marino-Ramirez L."/>
            <person name="Landsman D."/>
            <person name="Rodriguez-Kessler M."/>
            <person name="Delgado-Sanchez P."/>
        </authorList>
    </citation>
    <scope>NUCLEOTIDE SEQUENCE</scope>
    <source>
        <tissue evidence="2">Cladode</tissue>
    </source>
</reference>
<proteinExistence type="predicted"/>
<dbReference type="EMBL" id="GISG01287710">
    <property type="protein sequence ID" value="MBA4680592.1"/>
    <property type="molecule type" value="Transcribed_RNA"/>
</dbReference>
<reference evidence="2" key="1">
    <citation type="journal article" date="2013" name="J. Plant Res.">
        <title>Effect of fungi and light on seed germination of three Opuntia species from semiarid lands of central Mexico.</title>
        <authorList>
            <person name="Delgado-Sanchez P."/>
            <person name="Jimenez-Bremont J.F."/>
            <person name="Guerrero-Gonzalez Mde L."/>
            <person name="Flores J."/>
        </authorList>
    </citation>
    <scope>NUCLEOTIDE SEQUENCE</scope>
    <source>
        <tissue evidence="2">Cladode</tissue>
    </source>
</reference>
<accession>A0A7C9AZM6</accession>
<sequence length="121" mass="12949">MKTEISLNRASSQARHGGLSTASPLTKKKSRILQFVALLNACKTSCSEASLSIPLITTESEYLVLASHRTYLSPICRSEKCETISPTSCGSHLTIARPLLNLRGQDTFALTAGNENALSAP</sequence>
<evidence type="ECO:0000256" key="1">
    <source>
        <dbReference type="SAM" id="MobiDB-lite"/>
    </source>
</evidence>
<protein>
    <submittedName>
        <fullName evidence="2">Uncharacterized protein</fullName>
    </submittedName>
</protein>